<dbReference type="Gene3D" id="3.90.1150.10">
    <property type="entry name" value="Aspartate Aminotransferase, domain 1"/>
    <property type="match status" value="1"/>
</dbReference>
<dbReference type="NCBIfam" id="TIGR00713">
    <property type="entry name" value="hemL"/>
    <property type="match status" value="1"/>
</dbReference>
<protein>
    <recommendedName>
        <fullName evidence="4">glutamate-1-semialdehyde 2,1-aminomutase</fullName>
        <ecNumber evidence="4">5.4.3.8</ecNumber>
    </recommendedName>
</protein>
<comment type="pathway">
    <text evidence="2">Porphyrin-containing compound metabolism; protoporphyrin-IX biosynthesis; 5-aminolevulinate from L-glutamyl-tRNA(Glu): step 2/2.</text>
</comment>
<dbReference type="Pfam" id="PF00202">
    <property type="entry name" value="Aminotran_3"/>
    <property type="match status" value="1"/>
</dbReference>
<comment type="cofactor">
    <cofactor evidence="1">
        <name>pyridoxal 5'-phosphate</name>
        <dbReference type="ChEBI" id="CHEBI:597326"/>
    </cofactor>
</comment>
<dbReference type="PANTHER" id="PTHR43713:SF3">
    <property type="entry name" value="GLUTAMATE-1-SEMIALDEHYDE 2,1-AMINOMUTASE 1, CHLOROPLASTIC-RELATED"/>
    <property type="match status" value="1"/>
</dbReference>
<dbReference type="InterPro" id="IPR004639">
    <property type="entry name" value="4pyrrol_synth_GluAld_NH2Trfase"/>
</dbReference>
<keyword evidence="6 8" id="KW-0413">Isomerase</keyword>
<accession>A0A3B1DY94</accession>
<dbReference type="SUPFAM" id="SSF53383">
    <property type="entry name" value="PLP-dependent transferases"/>
    <property type="match status" value="1"/>
</dbReference>
<dbReference type="NCBIfam" id="NF000818">
    <property type="entry name" value="PRK00062.1"/>
    <property type="match status" value="1"/>
</dbReference>
<evidence type="ECO:0000256" key="3">
    <source>
        <dbReference type="ARBA" id="ARBA00008981"/>
    </source>
</evidence>
<evidence type="ECO:0000256" key="6">
    <source>
        <dbReference type="ARBA" id="ARBA00023235"/>
    </source>
</evidence>
<sequence length="436" mass="48391">MNTTYSKKYFQEAEKFLVGGVNSPVRCFNGVGGHPLIMKYGQREKLYDYDNNAYTDYCLSWGALILGHAHRNAVLAAKKTAEKGFSFGTTTRDEIEIAKHIVNCVPSIEKIRFVNSGTEATMSTIRLARGFTKKDMIVKFDGCYHGHFDDLLTKAGSGVAQLQESSSIGIPKKHIENTLSLPYNAIDTCEKTLKQHKDKIACVIIEPVAGNMGVIPAQKKFLQALRDLTKKHNIVLIFDEVMSGFRTNAGCVQSDYGITPDITCLGKIIGGGFPIGAYGGRKDIMEHLAPLGSVYQAGTFSGTPVIMKTGLASLRLLDENFYRKLNEKSETFSNAINTFFKENNINAHMSHYKSMLSLRFRKEPVYNYADAQAATGGERYAQLFNHLLKNNIYWPPADLESFFISGMHTKKSLSELLEALKIFFIKPSTTPGVVLG</sequence>
<dbReference type="HAMAP" id="MF_00375">
    <property type="entry name" value="HemL_aminotrans_3"/>
    <property type="match status" value="1"/>
</dbReference>
<dbReference type="InterPro" id="IPR015421">
    <property type="entry name" value="PyrdxlP-dep_Trfase_major"/>
</dbReference>
<evidence type="ECO:0000313" key="8">
    <source>
        <dbReference type="EMBL" id="VAX37375.1"/>
    </source>
</evidence>
<reference evidence="8" key="1">
    <citation type="submission" date="2018-06" db="EMBL/GenBank/DDBJ databases">
        <authorList>
            <person name="Zhirakovskaya E."/>
        </authorList>
    </citation>
    <scope>NUCLEOTIDE SEQUENCE</scope>
</reference>
<dbReference type="InterPro" id="IPR015422">
    <property type="entry name" value="PyrdxlP-dep_Trfase_small"/>
</dbReference>
<dbReference type="GO" id="GO:0030170">
    <property type="term" value="F:pyridoxal phosphate binding"/>
    <property type="evidence" value="ECO:0007669"/>
    <property type="project" value="InterPro"/>
</dbReference>
<dbReference type="InterPro" id="IPR005814">
    <property type="entry name" value="Aminotrans_3"/>
</dbReference>
<evidence type="ECO:0000256" key="1">
    <source>
        <dbReference type="ARBA" id="ARBA00001933"/>
    </source>
</evidence>
<dbReference type="PANTHER" id="PTHR43713">
    <property type="entry name" value="GLUTAMATE-1-SEMIALDEHYDE 2,1-AMINOMUTASE"/>
    <property type="match status" value="1"/>
</dbReference>
<dbReference type="InterPro" id="IPR015424">
    <property type="entry name" value="PyrdxlP-dep_Trfase"/>
</dbReference>
<keyword evidence="5" id="KW-0663">Pyridoxal phosphate</keyword>
<name>A0A3B1DY94_9ZZZZ</name>
<gene>
    <name evidence="8" type="ORF">MNBD_UNCLBAC01-905</name>
</gene>
<dbReference type="UniPathway" id="UPA00251">
    <property type="reaction ID" value="UER00317"/>
</dbReference>
<evidence type="ECO:0000256" key="7">
    <source>
        <dbReference type="ARBA" id="ARBA00023244"/>
    </source>
</evidence>
<dbReference type="EC" id="5.4.3.8" evidence="4"/>
<evidence type="ECO:0000256" key="5">
    <source>
        <dbReference type="ARBA" id="ARBA00022898"/>
    </source>
</evidence>
<comment type="similarity">
    <text evidence="3">Belongs to the class-III pyridoxal-phosphate-dependent aminotransferase family. HemL subfamily.</text>
</comment>
<dbReference type="FunFam" id="3.40.640.10:FF:000021">
    <property type="entry name" value="Glutamate-1-semialdehyde 2,1-aminomutase"/>
    <property type="match status" value="1"/>
</dbReference>
<evidence type="ECO:0000256" key="2">
    <source>
        <dbReference type="ARBA" id="ARBA00004819"/>
    </source>
</evidence>
<keyword evidence="7" id="KW-0627">Porphyrin biosynthesis</keyword>
<evidence type="ECO:0000256" key="4">
    <source>
        <dbReference type="ARBA" id="ARBA00012143"/>
    </source>
</evidence>
<dbReference type="Gene3D" id="3.40.640.10">
    <property type="entry name" value="Type I PLP-dependent aspartate aminotransferase-like (Major domain)"/>
    <property type="match status" value="1"/>
</dbReference>
<dbReference type="GO" id="GO:0042286">
    <property type="term" value="F:glutamate-1-semialdehyde 2,1-aminomutase activity"/>
    <property type="evidence" value="ECO:0007669"/>
    <property type="project" value="UniProtKB-EC"/>
</dbReference>
<dbReference type="EMBL" id="UOGJ01000127">
    <property type="protein sequence ID" value="VAX37375.1"/>
    <property type="molecule type" value="Genomic_DNA"/>
</dbReference>
<organism evidence="8">
    <name type="scientific">hydrothermal vent metagenome</name>
    <dbReference type="NCBI Taxonomy" id="652676"/>
    <lineage>
        <taxon>unclassified sequences</taxon>
        <taxon>metagenomes</taxon>
        <taxon>ecological metagenomes</taxon>
    </lineage>
</organism>
<dbReference type="GO" id="GO:0006782">
    <property type="term" value="P:protoporphyrinogen IX biosynthetic process"/>
    <property type="evidence" value="ECO:0007669"/>
    <property type="project" value="UniProtKB-UniPathway"/>
</dbReference>
<proteinExistence type="inferred from homology"/>
<dbReference type="AlphaFoldDB" id="A0A3B1DY94"/>
<dbReference type="GO" id="GO:0008483">
    <property type="term" value="F:transaminase activity"/>
    <property type="evidence" value="ECO:0007669"/>
    <property type="project" value="InterPro"/>
</dbReference>
<dbReference type="CDD" id="cd00610">
    <property type="entry name" value="OAT_like"/>
    <property type="match status" value="1"/>
</dbReference>